<comment type="caution">
    <text evidence="1">The sequence shown here is derived from an EMBL/GenBank/DDBJ whole genome shotgun (WGS) entry which is preliminary data.</text>
</comment>
<gene>
    <name evidence="1" type="ORF">GCM10009809_06070</name>
</gene>
<organism evidence="1 2">
    <name type="scientific">Isoptericola hypogeus</name>
    <dbReference type="NCBI Taxonomy" id="300179"/>
    <lineage>
        <taxon>Bacteria</taxon>
        <taxon>Bacillati</taxon>
        <taxon>Actinomycetota</taxon>
        <taxon>Actinomycetes</taxon>
        <taxon>Micrococcales</taxon>
        <taxon>Promicromonosporaceae</taxon>
        <taxon>Isoptericola</taxon>
    </lineage>
</organism>
<evidence type="ECO:0000313" key="2">
    <source>
        <dbReference type="Proteomes" id="UP001501138"/>
    </source>
</evidence>
<name>A0ABN2IVL7_9MICO</name>
<dbReference type="EMBL" id="BAAAPM010000003">
    <property type="protein sequence ID" value="GAA1712732.1"/>
    <property type="molecule type" value="Genomic_DNA"/>
</dbReference>
<evidence type="ECO:0008006" key="3">
    <source>
        <dbReference type="Google" id="ProtNLM"/>
    </source>
</evidence>
<dbReference type="Proteomes" id="UP001501138">
    <property type="component" value="Unassembled WGS sequence"/>
</dbReference>
<sequence>MAAQLAPLGLLFVLLAALVDTGYALVAHRLSGRLRASGRAQRGMSRTAGGVYLALAGAAVVV</sequence>
<dbReference type="RefSeq" id="WP_344245557.1">
    <property type="nucleotide sequence ID" value="NZ_BAAAPM010000003.1"/>
</dbReference>
<keyword evidence="2" id="KW-1185">Reference proteome</keyword>
<reference evidence="1 2" key="1">
    <citation type="journal article" date="2019" name="Int. J. Syst. Evol. Microbiol.">
        <title>The Global Catalogue of Microorganisms (GCM) 10K type strain sequencing project: providing services to taxonomists for standard genome sequencing and annotation.</title>
        <authorList>
            <consortium name="The Broad Institute Genomics Platform"/>
            <consortium name="The Broad Institute Genome Sequencing Center for Infectious Disease"/>
            <person name="Wu L."/>
            <person name="Ma J."/>
        </authorList>
    </citation>
    <scope>NUCLEOTIDE SEQUENCE [LARGE SCALE GENOMIC DNA]</scope>
    <source>
        <strain evidence="1 2">JCM 15589</strain>
    </source>
</reference>
<proteinExistence type="predicted"/>
<protein>
    <recommendedName>
        <fullName evidence="3">LysE type translocator</fullName>
    </recommendedName>
</protein>
<accession>A0ABN2IVL7</accession>
<evidence type="ECO:0000313" key="1">
    <source>
        <dbReference type="EMBL" id="GAA1712732.1"/>
    </source>
</evidence>